<protein>
    <submittedName>
        <fullName evidence="2">Uncharacterized protein</fullName>
    </submittedName>
</protein>
<feature type="transmembrane region" description="Helical" evidence="1">
    <location>
        <begin position="69"/>
        <end position="87"/>
    </location>
</feature>
<sequence>MHITKVHFYLMIRDILITNYERLNNIISILKFICLVTHYYYHGLLTVAFFYYLCLLFNMGENLQQSEYLQLYVAVKFSPFLSFYLKFSTIIQKYLTI</sequence>
<accession>A0A0S3RX21</accession>
<keyword evidence="3" id="KW-1185">Reference proteome</keyword>
<feature type="transmembrane region" description="Helical" evidence="1">
    <location>
        <begin position="39"/>
        <end position="57"/>
    </location>
</feature>
<dbReference type="EMBL" id="AP015037">
    <property type="protein sequence ID" value="BAT85138.1"/>
    <property type="molecule type" value="Genomic_DNA"/>
</dbReference>
<dbReference type="Proteomes" id="UP000291084">
    <property type="component" value="Chromosome 4"/>
</dbReference>
<keyword evidence="1" id="KW-0812">Transmembrane</keyword>
<reference evidence="2 3" key="1">
    <citation type="journal article" date="2015" name="Sci. Rep.">
        <title>The power of single molecule real-time sequencing technology in the de novo assembly of a eukaryotic genome.</title>
        <authorList>
            <person name="Sakai H."/>
            <person name="Naito K."/>
            <person name="Ogiso-Tanaka E."/>
            <person name="Takahashi Y."/>
            <person name="Iseki K."/>
            <person name="Muto C."/>
            <person name="Satou K."/>
            <person name="Teruya K."/>
            <person name="Shiroma A."/>
            <person name="Shimoji M."/>
            <person name="Hirano T."/>
            <person name="Itoh T."/>
            <person name="Kaga A."/>
            <person name="Tomooka N."/>
        </authorList>
    </citation>
    <scope>NUCLEOTIDE SEQUENCE [LARGE SCALE GENOMIC DNA]</scope>
    <source>
        <strain evidence="3">cv. Shumari</strain>
    </source>
</reference>
<evidence type="ECO:0000313" key="3">
    <source>
        <dbReference type="Proteomes" id="UP000291084"/>
    </source>
</evidence>
<dbReference type="AlphaFoldDB" id="A0A0S3RX21"/>
<organism evidence="2 3">
    <name type="scientific">Vigna angularis var. angularis</name>
    <dbReference type="NCBI Taxonomy" id="157739"/>
    <lineage>
        <taxon>Eukaryota</taxon>
        <taxon>Viridiplantae</taxon>
        <taxon>Streptophyta</taxon>
        <taxon>Embryophyta</taxon>
        <taxon>Tracheophyta</taxon>
        <taxon>Spermatophyta</taxon>
        <taxon>Magnoliopsida</taxon>
        <taxon>eudicotyledons</taxon>
        <taxon>Gunneridae</taxon>
        <taxon>Pentapetalae</taxon>
        <taxon>rosids</taxon>
        <taxon>fabids</taxon>
        <taxon>Fabales</taxon>
        <taxon>Fabaceae</taxon>
        <taxon>Papilionoideae</taxon>
        <taxon>50 kb inversion clade</taxon>
        <taxon>NPAAA clade</taxon>
        <taxon>indigoferoid/millettioid clade</taxon>
        <taxon>Phaseoleae</taxon>
        <taxon>Vigna</taxon>
    </lineage>
</organism>
<keyword evidence="1" id="KW-0472">Membrane</keyword>
<name>A0A0S3RX21_PHAAN</name>
<evidence type="ECO:0000256" key="1">
    <source>
        <dbReference type="SAM" id="Phobius"/>
    </source>
</evidence>
<gene>
    <name evidence="2" type="primary">Vigan.04G264000</name>
    <name evidence="2" type="ORF">VIGAN_04264000</name>
</gene>
<evidence type="ECO:0000313" key="2">
    <source>
        <dbReference type="EMBL" id="BAT85138.1"/>
    </source>
</evidence>
<keyword evidence="1" id="KW-1133">Transmembrane helix</keyword>
<proteinExistence type="predicted"/>